<keyword evidence="2" id="KW-1185">Reference proteome</keyword>
<protein>
    <recommendedName>
        <fullName evidence="3">DUF2283 domain-containing protein</fullName>
    </recommendedName>
</protein>
<dbReference type="RefSeq" id="WP_110485708.1">
    <property type="nucleotide sequence ID" value="NZ_QJVC01000014.1"/>
</dbReference>
<evidence type="ECO:0000313" key="1">
    <source>
        <dbReference type="EMBL" id="PYI37924.1"/>
    </source>
</evidence>
<dbReference type="Pfam" id="PF10049">
    <property type="entry name" value="DUF2283"/>
    <property type="match status" value="1"/>
</dbReference>
<sequence length="79" mass="8422">MRLRYDSVADAAYLEVNGPLAQGQATQQIHSMYTPGGRGEIILDFDLAGQLLGVEVLFASSVIAPEVLARATKSDGTQQ</sequence>
<gene>
    <name evidence="1" type="ORF">CVS30_12710</name>
</gene>
<evidence type="ECO:0008006" key="3">
    <source>
        <dbReference type="Google" id="ProtNLM"/>
    </source>
</evidence>
<dbReference type="Proteomes" id="UP000247980">
    <property type="component" value="Unassembled WGS sequence"/>
</dbReference>
<organism evidence="1 2">
    <name type="scientific">Arthrobacter psychrolactophilus</name>
    <dbReference type="NCBI Taxonomy" id="92442"/>
    <lineage>
        <taxon>Bacteria</taxon>
        <taxon>Bacillati</taxon>
        <taxon>Actinomycetota</taxon>
        <taxon>Actinomycetes</taxon>
        <taxon>Micrococcales</taxon>
        <taxon>Micrococcaceae</taxon>
        <taxon>Arthrobacter</taxon>
    </lineage>
</organism>
<evidence type="ECO:0000313" key="2">
    <source>
        <dbReference type="Proteomes" id="UP000247980"/>
    </source>
</evidence>
<dbReference type="InterPro" id="IPR019270">
    <property type="entry name" value="DUF2283"/>
</dbReference>
<dbReference type="EMBL" id="QJVC01000014">
    <property type="protein sequence ID" value="PYI37924.1"/>
    <property type="molecule type" value="Genomic_DNA"/>
</dbReference>
<dbReference type="AlphaFoldDB" id="A0A2V5IUV2"/>
<proteinExistence type="predicted"/>
<dbReference type="OrthoDB" id="2911799at2"/>
<accession>A0A2V5IUV2</accession>
<reference evidence="1 2" key="1">
    <citation type="submission" date="2018-05" db="EMBL/GenBank/DDBJ databases">
        <title>Genetic diversity of glacier-inhabiting Cryobacterium bacteria in China and description of Cryobacterium mengkeensis sp. nov. and Arthrobacter glacialis sp. nov.</title>
        <authorList>
            <person name="Liu Q."/>
            <person name="Xin Y.-H."/>
        </authorList>
    </citation>
    <scope>NUCLEOTIDE SEQUENCE [LARGE SCALE GENOMIC DNA]</scope>
    <source>
        <strain evidence="1 2">B7</strain>
    </source>
</reference>
<name>A0A2V5IUV2_9MICC</name>
<comment type="caution">
    <text evidence="1">The sequence shown here is derived from an EMBL/GenBank/DDBJ whole genome shotgun (WGS) entry which is preliminary data.</text>
</comment>